<accession>A0A5R9BXT9</accession>
<dbReference type="OrthoDB" id="2249703at2"/>
<comment type="caution">
    <text evidence="1">The sequence shown here is derived from an EMBL/GenBank/DDBJ whole genome shotgun (WGS) entry which is preliminary data.</text>
</comment>
<sequence length="249" mass="28638">MDNKIESNVILGEFILGNNDPQHPQSLDESLDSQAKILPNVEELRKSAEYYLTPVYVLTNGNSIDMSKYLEVVHTEIDIEKYDLSIYFIRWELALNFLIAHPEIEKIALVDVTDVKMLNYPYDLIEGGKLYFGDEFKDISTGIVANDQKPDYIADFFGENPRLQLLNPGVIVGTRSIIIEFLTIFVEAFTNAQVKSIENVPESSFGQYEMALVNYVAYRYFDDRLVWGRKVSTLFAYNEETSSAWFKHK</sequence>
<dbReference type="EMBL" id="VBTH01000005">
    <property type="protein sequence ID" value="TLQ04821.1"/>
    <property type="molecule type" value="Genomic_DNA"/>
</dbReference>
<evidence type="ECO:0000313" key="2">
    <source>
        <dbReference type="Proteomes" id="UP000305541"/>
    </source>
</evidence>
<dbReference type="RefSeq" id="WP_138474109.1">
    <property type="nucleotide sequence ID" value="NZ_VBTH01000005.1"/>
</dbReference>
<proteinExistence type="predicted"/>
<organism evidence="1 2">
    <name type="scientific">Pediococcus stilesii</name>
    <dbReference type="NCBI Taxonomy" id="331679"/>
    <lineage>
        <taxon>Bacteria</taxon>
        <taxon>Bacillati</taxon>
        <taxon>Bacillota</taxon>
        <taxon>Bacilli</taxon>
        <taxon>Lactobacillales</taxon>
        <taxon>Lactobacillaceae</taxon>
        <taxon>Pediococcus</taxon>
    </lineage>
</organism>
<name>A0A5R9BXT9_9LACO</name>
<dbReference type="AlphaFoldDB" id="A0A5R9BXT9"/>
<reference evidence="1 2" key="1">
    <citation type="submission" date="2019-05" db="EMBL/GenBank/DDBJ databases">
        <title>The metagenome of a microbial culture collection derived from dairy environment covers the genomic content of the human microbiome.</title>
        <authorList>
            <person name="Roder T."/>
            <person name="Wuthrich D."/>
            <person name="Sattari Z."/>
            <person name="Von Ah U."/>
            <person name="Bar C."/>
            <person name="Ronchi F."/>
            <person name="Macpherson A.J."/>
            <person name="Ganal-Vonarburg S.C."/>
            <person name="Bruggmann R."/>
            <person name="Vergeres G."/>
        </authorList>
    </citation>
    <scope>NUCLEOTIDE SEQUENCE [LARGE SCALE GENOMIC DNA]</scope>
    <source>
        <strain evidence="1 2">FAM 18815</strain>
    </source>
</reference>
<dbReference type="Proteomes" id="UP000305541">
    <property type="component" value="Unassembled WGS sequence"/>
</dbReference>
<gene>
    <name evidence="1" type="ORF">FEZ51_04070</name>
</gene>
<protein>
    <submittedName>
        <fullName evidence="1">Uncharacterized protein</fullName>
    </submittedName>
</protein>
<evidence type="ECO:0000313" key="1">
    <source>
        <dbReference type="EMBL" id="TLQ04821.1"/>
    </source>
</evidence>